<dbReference type="InterPro" id="IPR052345">
    <property type="entry name" value="Rad_response_metalloprotease"/>
</dbReference>
<comment type="caution">
    <text evidence="2">The sequence shown here is derived from an EMBL/GenBank/DDBJ whole genome shotgun (WGS) entry which is preliminary data.</text>
</comment>
<gene>
    <name evidence="2" type="ORF">UW60_C0034G0005</name>
</gene>
<dbReference type="PANTHER" id="PTHR43236:SF2">
    <property type="entry name" value="BLL0069 PROTEIN"/>
    <property type="match status" value="1"/>
</dbReference>
<name>A0A0G1M1I1_9BACT</name>
<proteinExistence type="predicted"/>
<dbReference type="Gene3D" id="1.10.10.2910">
    <property type="match status" value="1"/>
</dbReference>
<dbReference type="PANTHER" id="PTHR43236">
    <property type="entry name" value="ANTITOXIN HIGA1"/>
    <property type="match status" value="1"/>
</dbReference>
<evidence type="ECO:0000313" key="3">
    <source>
        <dbReference type="Proteomes" id="UP000034826"/>
    </source>
</evidence>
<dbReference type="Proteomes" id="UP000034826">
    <property type="component" value="Unassembled WGS sequence"/>
</dbReference>
<reference evidence="2 3" key="1">
    <citation type="journal article" date="2015" name="Nature">
        <title>rRNA introns, odd ribosomes, and small enigmatic genomes across a large radiation of phyla.</title>
        <authorList>
            <person name="Brown C.T."/>
            <person name="Hug L.A."/>
            <person name="Thomas B.C."/>
            <person name="Sharon I."/>
            <person name="Castelle C.J."/>
            <person name="Singh A."/>
            <person name="Wilkins M.J."/>
            <person name="Williams K.H."/>
            <person name="Banfield J.F."/>
        </authorList>
    </citation>
    <scope>NUCLEOTIDE SEQUENCE [LARGE SCALE GENOMIC DNA]</scope>
</reference>
<dbReference type="AlphaFoldDB" id="A0A0G1M1I1"/>
<organism evidence="2 3">
    <name type="scientific">Candidatus Woesebacteria bacterium GW2011_GWA2_44_33</name>
    <dbReference type="NCBI Taxonomy" id="1618564"/>
    <lineage>
        <taxon>Bacteria</taxon>
        <taxon>Candidatus Woeseibacteriota</taxon>
    </lineage>
</organism>
<accession>A0A0G1M1I1</accession>
<dbReference type="EMBL" id="LCIY01000034">
    <property type="protein sequence ID" value="KKT65819.1"/>
    <property type="molecule type" value="Genomic_DNA"/>
</dbReference>
<protein>
    <recommendedName>
        <fullName evidence="1">IrrE N-terminal-like domain-containing protein</fullName>
    </recommendedName>
</protein>
<evidence type="ECO:0000259" key="1">
    <source>
        <dbReference type="Pfam" id="PF06114"/>
    </source>
</evidence>
<sequence length="150" mass="17296">MIKAQKRARQILRKYNLTTAPINLQTIIDGEELTLDTWSFHGRVKEVYLGDSIGINKNECPKKQRELIAHALGHHFLHQGNHLYFESRDEFTAFKQEHEAQCFAAELLMPNKELKKVKHLTVEEIANFFSVPEDFTQYGVSVVLKGGLCR</sequence>
<dbReference type="Pfam" id="PF06114">
    <property type="entry name" value="Peptidase_M78"/>
    <property type="match status" value="1"/>
</dbReference>
<dbReference type="InterPro" id="IPR010359">
    <property type="entry name" value="IrrE_HExxH"/>
</dbReference>
<evidence type="ECO:0000313" key="2">
    <source>
        <dbReference type="EMBL" id="KKT65819.1"/>
    </source>
</evidence>
<feature type="domain" description="IrrE N-terminal-like" evidence="1">
    <location>
        <begin position="50"/>
        <end position="139"/>
    </location>
</feature>